<keyword evidence="4" id="KW-1185">Reference proteome</keyword>
<comment type="caution">
    <text evidence="3">The sequence shown here is derived from an EMBL/GenBank/DDBJ whole genome shotgun (WGS) entry which is preliminary data.</text>
</comment>
<dbReference type="GeneID" id="78359778"/>
<evidence type="ECO:0000313" key="4">
    <source>
        <dbReference type="Proteomes" id="UP000254000"/>
    </source>
</evidence>
<reference evidence="3 4" key="1">
    <citation type="journal article" date="2018" name="Elife">
        <title>Discovery and characterization of a prevalent human gut bacterial enzyme sufficient for the inactivation of a family of plant toxins.</title>
        <authorList>
            <person name="Koppel N."/>
            <person name="Bisanz J.E."/>
            <person name="Pandelia M.E."/>
            <person name="Turnbaugh P.J."/>
            <person name="Balskus E.P."/>
        </authorList>
    </citation>
    <scope>NUCLEOTIDE SEQUENCE [LARGE SCALE GENOMIC DNA]</scope>
    <source>
        <strain evidence="3 4">3C</strain>
    </source>
</reference>
<gene>
    <name evidence="3" type="ORF">C1877_08760</name>
</gene>
<organism evidence="3 4">
    <name type="scientific">Gordonibacter pamelaeae</name>
    <dbReference type="NCBI Taxonomy" id="471189"/>
    <lineage>
        <taxon>Bacteria</taxon>
        <taxon>Bacillati</taxon>
        <taxon>Actinomycetota</taxon>
        <taxon>Coriobacteriia</taxon>
        <taxon>Eggerthellales</taxon>
        <taxon>Eggerthellaceae</taxon>
        <taxon>Gordonibacter</taxon>
    </lineage>
</organism>
<feature type="region of interest" description="Disordered" evidence="1">
    <location>
        <begin position="423"/>
        <end position="451"/>
    </location>
</feature>
<name>A0A369LZ56_9ACTN</name>
<dbReference type="RefSeq" id="WP_114568966.1">
    <property type="nucleotide sequence ID" value="NZ_CABMMS010000005.1"/>
</dbReference>
<dbReference type="EMBL" id="PPTS01000005">
    <property type="protein sequence ID" value="RDB64811.1"/>
    <property type="molecule type" value="Genomic_DNA"/>
</dbReference>
<accession>A0A369LZ56</accession>
<evidence type="ECO:0000256" key="2">
    <source>
        <dbReference type="SAM" id="Phobius"/>
    </source>
</evidence>
<evidence type="ECO:0000256" key="1">
    <source>
        <dbReference type="SAM" id="MobiDB-lite"/>
    </source>
</evidence>
<evidence type="ECO:0000313" key="3">
    <source>
        <dbReference type="EMBL" id="RDB64811.1"/>
    </source>
</evidence>
<dbReference type="Proteomes" id="UP000254000">
    <property type="component" value="Unassembled WGS sequence"/>
</dbReference>
<feature type="transmembrane region" description="Helical" evidence="2">
    <location>
        <begin position="85"/>
        <end position="105"/>
    </location>
</feature>
<dbReference type="AlphaFoldDB" id="A0A369LZ56"/>
<keyword evidence="2" id="KW-0812">Transmembrane</keyword>
<protein>
    <submittedName>
        <fullName evidence="3">Uncharacterized protein</fullName>
    </submittedName>
</protein>
<sequence length="639" mass="68776">MSHDPFDDYAAKIQEVRTSDRLRDEVLKKAAAERQAASATGKVPAGSGAACNEARKCAGAAASSHGEPARKPSARPRAKRPAIRGLALAACLAALAAIVGFSLAWPQGSGSLPAGISPTAFAVKAYGAVDDTLFPTGSNGTIVFNCETETQRMIPPEGDDYANEGFYTGCVFSVEGDNIARVQANVSRGELYRVTSKVWSRESDPEFVKEVSSWKPYKIGQGELLGKYDYVAGVLYYGTIEPGDENVGKDRNDPSRTGKSNLYQRLGSTVDTSVMDEPEASASEYRFGLWTNEPFDAVENDRGEFDGLASMNAALDTLDGAQLTITVTFTDGRTATQVVDLHAADFKANIVETADGVNHVLELVPQITTEAKKTTDEFWEAYNQGIASIHTLYGTVASETDEPFPCGEASYPFLTEPLTQPRKLELPPETSSDGVAPSSKSNVPPGPTIERDNVTDLASLEPYHEANTTTTFERVERLDGLPEGVAVEDLILYYEGSGGQRDEETGSISVRGMFSITADGTLSPGFSYVLLTKTVTNNSDEQANVYLTGGFFATLRPNDDGTFSANTGASFEPIWRSGHEGPTWESMYYFQMMEPGETREVSILSVVSDEMLADSGFSFVYYGHEGMSGVLAFRIGALA</sequence>
<proteinExistence type="predicted"/>
<keyword evidence="2" id="KW-1133">Transmembrane helix</keyword>
<feature type="compositionally biased region" description="Polar residues" evidence="1">
    <location>
        <begin position="429"/>
        <end position="442"/>
    </location>
</feature>
<dbReference type="OrthoDB" id="3170364at2"/>
<keyword evidence="2" id="KW-0472">Membrane</keyword>